<protein>
    <recommendedName>
        <fullName evidence="5">CP-type G domain-containing protein</fullName>
    </recommendedName>
</protein>
<dbReference type="InterPro" id="IPR006073">
    <property type="entry name" value="GTP-bd"/>
</dbReference>
<comment type="function">
    <text evidence="3">Plays a role in the regulation of the mitochondrial ribosome assembly and of translational activity. Displays mitochondrial GTPase activity.</text>
</comment>
<gene>
    <name evidence="6" type="ORF">GWI33_021002</name>
</gene>
<evidence type="ECO:0000256" key="4">
    <source>
        <dbReference type="PIRSR" id="PIRSR006230-1"/>
    </source>
</evidence>
<keyword evidence="2 4" id="KW-0342">GTP-binding</keyword>
<feature type="binding site" evidence="4">
    <location>
        <begin position="78"/>
        <end position="81"/>
    </location>
    <ligand>
        <name>GTP</name>
        <dbReference type="ChEBI" id="CHEBI:37565"/>
    </ligand>
</feature>
<evidence type="ECO:0000313" key="6">
    <source>
        <dbReference type="EMBL" id="KAF7265547.1"/>
    </source>
</evidence>
<evidence type="ECO:0000256" key="1">
    <source>
        <dbReference type="ARBA" id="ARBA00022741"/>
    </source>
</evidence>
<feature type="binding site" evidence="4">
    <location>
        <begin position="149"/>
        <end position="154"/>
    </location>
    <ligand>
        <name>GTP</name>
        <dbReference type="ChEBI" id="CHEBI:37565"/>
    </ligand>
</feature>
<dbReference type="FunFam" id="3.40.50.300:FF:000876">
    <property type="entry name" value="Mitochondrial GTPase 1"/>
    <property type="match status" value="1"/>
</dbReference>
<evidence type="ECO:0000256" key="2">
    <source>
        <dbReference type="ARBA" id="ARBA00023134"/>
    </source>
</evidence>
<proteinExistence type="predicted"/>
<evidence type="ECO:0000313" key="7">
    <source>
        <dbReference type="Proteomes" id="UP000625711"/>
    </source>
</evidence>
<keyword evidence="1 4" id="KW-0547">Nucleotide-binding</keyword>
<dbReference type="GO" id="GO:0003924">
    <property type="term" value="F:GTPase activity"/>
    <property type="evidence" value="ECO:0007669"/>
    <property type="project" value="TreeGrafter"/>
</dbReference>
<dbReference type="PANTHER" id="PTHR45782:SF4">
    <property type="entry name" value="MITOCHONDRIAL RIBOSOME-ASSOCIATED GTPASE 1"/>
    <property type="match status" value="1"/>
</dbReference>
<evidence type="ECO:0000256" key="3">
    <source>
        <dbReference type="ARBA" id="ARBA00045284"/>
    </source>
</evidence>
<comment type="caution">
    <text evidence="6">The sequence shown here is derived from an EMBL/GenBank/DDBJ whole genome shotgun (WGS) entry which is preliminary data.</text>
</comment>
<feature type="domain" description="CP-type G" evidence="5">
    <location>
        <begin position="33"/>
        <end position="205"/>
    </location>
</feature>
<dbReference type="PROSITE" id="PS51721">
    <property type="entry name" value="G_CP"/>
    <property type="match status" value="1"/>
</dbReference>
<dbReference type="Pfam" id="PF01926">
    <property type="entry name" value="MMR_HSR1"/>
    <property type="match status" value="1"/>
</dbReference>
<keyword evidence="7" id="KW-1185">Reference proteome</keyword>
<accession>A0A834HNG8</accession>
<organism evidence="6 7">
    <name type="scientific">Rhynchophorus ferrugineus</name>
    <name type="common">Red palm weevil</name>
    <name type="synonym">Curculio ferrugineus</name>
    <dbReference type="NCBI Taxonomy" id="354439"/>
    <lineage>
        <taxon>Eukaryota</taxon>
        <taxon>Metazoa</taxon>
        <taxon>Ecdysozoa</taxon>
        <taxon>Arthropoda</taxon>
        <taxon>Hexapoda</taxon>
        <taxon>Insecta</taxon>
        <taxon>Pterygota</taxon>
        <taxon>Neoptera</taxon>
        <taxon>Endopterygota</taxon>
        <taxon>Coleoptera</taxon>
        <taxon>Polyphaga</taxon>
        <taxon>Cucujiformia</taxon>
        <taxon>Curculionidae</taxon>
        <taxon>Dryophthorinae</taxon>
        <taxon>Rhynchophorus</taxon>
    </lineage>
</organism>
<dbReference type="EMBL" id="JAACXV010014605">
    <property type="protein sequence ID" value="KAF7265547.1"/>
    <property type="molecule type" value="Genomic_DNA"/>
</dbReference>
<dbReference type="AlphaFoldDB" id="A0A834HNG8"/>
<dbReference type="SUPFAM" id="SSF52540">
    <property type="entry name" value="P-loop containing nucleoside triphosphate hydrolases"/>
    <property type="match status" value="1"/>
</dbReference>
<dbReference type="PIRSF" id="PIRSF006230">
    <property type="entry name" value="MG442"/>
    <property type="match status" value="1"/>
</dbReference>
<dbReference type="InterPro" id="IPR016478">
    <property type="entry name" value="GTPase_MTG1"/>
</dbReference>
<dbReference type="Gene3D" id="3.40.50.300">
    <property type="entry name" value="P-loop containing nucleotide triphosphate hydrolases"/>
    <property type="match status" value="1"/>
</dbReference>
<dbReference type="GO" id="GO:0032543">
    <property type="term" value="P:mitochondrial translation"/>
    <property type="evidence" value="ECO:0007669"/>
    <property type="project" value="TreeGrafter"/>
</dbReference>
<dbReference type="GO" id="GO:0005739">
    <property type="term" value="C:mitochondrion"/>
    <property type="evidence" value="ECO:0007669"/>
    <property type="project" value="TreeGrafter"/>
</dbReference>
<evidence type="ECO:0000259" key="5">
    <source>
        <dbReference type="PROSITE" id="PS51721"/>
    </source>
</evidence>
<feature type="binding site" evidence="4">
    <location>
        <position position="201"/>
    </location>
    <ligand>
        <name>GTP</name>
        <dbReference type="ChEBI" id="CHEBI:37565"/>
    </ligand>
</feature>
<dbReference type="Proteomes" id="UP000625711">
    <property type="component" value="Unassembled WGS sequence"/>
</dbReference>
<name>A0A834HNG8_RHYFE</name>
<reference evidence="6" key="1">
    <citation type="submission" date="2020-08" db="EMBL/GenBank/DDBJ databases">
        <title>Genome sequencing and assembly of the red palm weevil Rhynchophorus ferrugineus.</title>
        <authorList>
            <person name="Dias G.B."/>
            <person name="Bergman C.M."/>
            <person name="Manee M."/>
        </authorList>
    </citation>
    <scope>NUCLEOTIDE SEQUENCE</scope>
    <source>
        <strain evidence="6">AA-2017</strain>
        <tissue evidence="6">Whole larva</tissue>
    </source>
</reference>
<dbReference type="OrthoDB" id="269151at2759"/>
<dbReference type="PANTHER" id="PTHR45782">
    <property type="entry name" value="MITOCHONDRIAL RIBOSOME-ASSOCIATED GTPASE 1"/>
    <property type="match status" value="1"/>
</dbReference>
<dbReference type="InterPro" id="IPR030378">
    <property type="entry name" value="G_CP_dom"/>
</dbReference>
<dbReference type="InterPro" id="IPR027417">
    <property type="entry name" value="P-loop_NTPase"/>
</dbReference>
<dbReference type="CDD" id="cd01856">
    <property type="entry name" value="YlqF"/>
    <property type="match status" value="1"/>
</dbReference>
<sequence>MSQKIASDTFRSTFKTVNADVLHWFPGHMAKGLKQMQQKLKSVDCVIEVHDARIPLSGRNNDFKYTISGVKPHILVLNKVDLIDKRFKKDIDRNLNSQYEHIIYTNCRDQKCPGVKTIFPLAQKLIADSNRYNRSNMEDFNMMIIGVPNVGKSSLVNSLRAKYLKKGKASQVGASPGITRSVLNKIKMSENPLFYMLDTPGILTPKIADIETGLKLALCGTITDHLVDAAAQIMLKAFRDGNLGKHMLDEDLL</sequence>
<dbReference type="GO" id="GO:0005525">
    <property type="term" value="F:GTP binding"/>
    <property type="evidence" value="ECO:0007669"/>
    <property type="project" value="UniProtKB-KW"/>
</dbReference>